<reference evidence="3" key="1">
    <citation type="submission" date="2018-06" db="EMBL/GenBank/DDBJ databases">
        <title>Complete genome of Pseudomonas insecticola strain QZS01.</title>
        <authorList>
            <person name="Wang J."/>
            <person name="Su Q."/>
        </authorList>
    </citation>
    <scope>NUCLEOTIDE SEQUENCE [LARGE SCALE GENOMIC DNA]</scope>
    <source>
        <strain evidence="3">QZS01</strain>
    </source>
</reference>
<dbReference type="Pfam" id="PF07963">
    <property type="entry name" value="N_methyl"/>
    <property type="match status" value="1"/>
</dbReference>
<name>A0A3Q9JP09_9GAMM</name>
<dbReference type="RefSeq" id="WP_127164351.1">
    <property type="nucleotide sequence ID" value="NZ_CP029822.1"/>
</dbReference>
<protein>
    <submittedName>
        <fullName evidence="2">Prepilin-type N-terminal cleavage/methylation domain-containing protein</fullName>
    </submittedName>
</protein>
<keyword evidence="1" id="KW-0472">Membrane</keyword>
<dbReference type="AlphaFoldDB" id="A0A3Q9JP09"/>
<keyword evidence="3" id="KW-1185">Reference proteome</keyword>
<feature type="transmembrane region" description="Helical" evidence="1">
    <location>
        <begin position="20"/>
        <end position="40"/>
    </location>
</feature>
<dbReference type="PROSITE" id="PS00409">
    <property type="entry name" value="PROKAR_NTER_METHYL"/>
    <property type="match status" value="1"/>
</dbReference>
<dbReference type="KEGG" id="emo:DM558_12900"/>
<dbReference type="EMBL" id="CP029822">
    <property type="protein sequence ID" value="AZS51613.1"/>
    <property type="molecule type" value="Genomic_DNA"/>
</dbReference>
<evidence type="ECO:0000256" key="1">
    <source>
        <dbReference type="SAM" id="Phobius"/>
    </source>
</evidence>
<dbReference type="InterPro" id="IPR012902">
    <property type="entry name" value="N_methyl_site"/>
</dbReference>
<proteinExistence type="predicted"/>
<keyword evidence="1" id="KW-1133">Transmembrane helix</keyword>
<evidence type="ECO:0000313" key="3">
    <source>
        <dbReference type="Proteomes" id="UP000273143"/>
    </source>
</evidence>
<dbReference type="Proteomes" id="UP000273143">
    <property type="component" value="Chromosome"/>
</dbReference>
<dbReference type="NCBIfam" id="TIGR02532">
    <property type="entry name" value="IV_pilin_GFxxxE"/>
    <property type="match status" value="1"/>
</dbReference>
<accession>A0A3Q9JP09</accession>
<gene>
    <name evidence="2" type="ORF">DM558_12900</name>
</gene>
<evidence type="ECO:0000313" key="2">
    <source>
        <dbReference type="EMBL" id="AZS51613.1"/>
    </source>
</evidence>
<sequence length="199" mass="22230">MPVKHLNNLIMYRHERGFTLIEVLVTLVIISVSIVALAVLQLKNNARVTQTSQSYLAEQFISSLFTEISTSNYKWYSDQVLHSDSPFFKAANDSFPSIESACNPQTNNSSELATAFLSCWSSQISKTMDVDDTLLRKYYFICQSNNGETCTNSGSLVLAQMAWYSKECDTLSNRSYTSINSCVNDSAVGIRLFKAAIQP</sequence>
<keyword evidence="1" id="KW-0812">Transmembrane</keyword>
<organism evidence="2 3">
    <name type="scientific">Entomomonas moraniae</name>
    <dbReference type="NCBI Taxonomy" id="2213226"/>
    <lineage>
        <taxon>Bacteria</taxon>
        <taxon>Pseudomonadati</taxon>
        <taxon>Pseudomonadota</taxon>
        <taxon>Gammaproteobacteria</taxon>
        <taxon>Pseudomonadales</taxon>
        <taxon>Pseudomonadaceae</taxon>
        <taxon>Entomomonas</taxon>
    </lineage>
</organism>